<feature type="region of interest" description="Disordered" evidence="1">
    <location>
        <begin position="451"/>
        <end position="485"/>
    </location>
</feature>
<dbReference type="PANTHER" id="PTHR17695">
    <property type="entry name" value="SMALL SUBUNIT PROCESSOME COMPONENT 20 HOMOLOG"/>
    <property type="match status" value="1"/>
</dbReference>
<evidence type="ECO:0000313" key="2">
    <source>
        <dbReference type="EMBL" id="CAH0364792.1"/>
    </source>
</evidence>
<keyword evidence="3" id="KW-1185">Reference proteome</keyword>
<dbReference type="SUPFAM" id="SSF48371">
    <property type="entry name" value="ARM repeat"/>
    <property type="match status" value="1"/>
</dbReference>
<evidence type="ECO:0000313" key="3">
    <source>
        <dbReference type="Proteomes" id="UP000789595"/>
    </source>
</evidence>
<organism evidence="2 3">
    <name type="scientific">Pelagomonas calceolata</name>
    <dbReference type="NCBI Taxonomy" id="35677"/>
    <lineage>
        <taxon>Eukaryota</taxon>
        <taxon>Sar</taxon>
        <taxon>Stramenopiles</taxon>
        <taxon>Ochrophyta</taxon>
        <taxon>Pelagophyceae</taxon>
        <taxon>Pelagomonadales</taxon>
        <taxon>Pelagomonadaceae</taxon>
        <taxon>Pelagomonas</taxon>
    </lineage>
</organism>
<dbReference type="OrthoDB" id="360653at2759"/>
<feature type="compositionally biased region" description="Basic residues" evidence="1">
    <location>
        <begin position="474"/>
        <end position="485"/>
    </location>
</feature>
<dbReference type="EMBL" id="CAKKNE010000001">
    <property type="protein sequence ID" value="CAH0364792.1"/>
    <property type="molecule type" value="Genomic_DNA"/>
</dbReference>
<dbReference type="GO" id="GO:0030686">
    <property type="term" value="C:90S preribosome"/>
    <property type="evidence" value="ECO:0007669"/>
    <property type="project" value="TreeGrafter"/>
</dbReference>
<reference evidence="2" key="1">
    <citation type="submission" date="2021-11" db="EMBL/GenBank/DDBJ databases">
        <authorList>
            <consortium name="Genoscope - CEA"/>
            <person name="William W."/>
        </authorList>
    </citation>
    <scope>NUCLEOTIDE SEQUENCE</scope>
</reference>
<accession>A0A8J2WQF3</accession>
<protein>
    <submittedName>
        <fullName evidence="2">Uncharacterized protein</fullName>
    </submittedName>
</protein>
<dbReference type="InterPro" id="IPR011989">
    <property type="entry name" value="ARM-like"/>
</dbReference>
<evidence type="ECO:0000256" key="1">
    <source>
        <dbReference type="SAM" id="MobiDB-lite"/>
    </source>
</evidence>
<proteinExistence type="predicted"/>
<dbReference type="InterPro" id="IPR016024">
    <property type="entry name" value="ARM-type_fold"/>
</dbReference>
<dbReference type="InterPro" id="IPR052575">
    <property type="entry name" value="SSU_processome_comp_20"/>
</dbReference>
<dbReference type="AlphaFoldDB" id="A0A8J2WQF3"/>
<dbReference type="Gene3D" id="1.25.10.10">
    <property type="entry name" value="Leucine-rich Repeat Variant"/>
    <property type="match status" value="1"/>
</dbReference>
<dbReference type="GO" id="GO:0032040">
    <property type="term" value="C:small-subunit processome"/>
    <property type="evidence" value="ECO:0007669"/>
    <property type="project" value="TreeGrafter"/>
</dbReference>
<dbReference type="PANTHER" id="PTHR17695:SF11">
    <property type="entry name" value="SMALL SUBUNIT PROCESSOME COMPONENT 20 HOMOLOG"/>
    <property type="match status" value="1"/>
</dbReference>
<comment type="caution">
    <text evidence="2">The sequence shown here is derived from an EMBL/GenBank/DDBJ whole genome shotgun (WGS) entry which is preliminary data.</text>
</comment>
<sequence>MLAALLGGRDAVVLSDAKLKAVAASGRAALADGALLDQGTLQSHRAAALQLILALVTKKVVVSEVYDAMDAIADLAITSLDKSDRTKCAKAFVGFIVAYPLGKKRKTHYLGKALAGLDYAYEEGRTAALDLVLAVARALPQPELDSRSDAFFSALAQRLANEDVGSVRLAAGRALTALIRKLSDERRAAGRGRVASWLREAAKEERLERFAEAEKVGRLRVCGAACAAAFARMGDAALCGDIIKALAASSDDDAGRAELLKAARGCVEADATVCDGKVLAAVLASLQRCGPLSRRAAHEALGAVFASGRCALEEVQARDVCRAACAALDAPDDVFDESVSTQAAKNALYAAGHFPSLAADVLKRLADAAGRRGAARRKAVFAFVAACLAHSTIGAAPVRAALDRVCAALRRALDDDDVDVAALATDVVGRLEDALGADVVGRALAEAAAARRRKRSGRVADAAREKVVDPKGAAARKRRRRDQRK</sequence>
<dbReference type="Proteomes" id="UP000789595">
    <property type="component" value="Unassembled WGS sequence"/>
</dbReference>
<gene>
    <name evidence="2" type="ORF">PECAL_1P11720</name>
</gene>
<name>A0A8J2WQF3_9STRA</name>